<dbReference type="InterPro" id="IPR050863">
    <property type="entry name" value="CenT-Element_Derived"/>
</dbReference>
<dbReference type="EMBL" id="JANEYF010005151">
    <property type="protein sequence ID" value="KAJ8929031.1"/>
    <property type="molecule type" value="Genomic_DNA"/>
</dbReference>
<keyword evidence="6" id="KW-1185">Reference proteome</keyword>
<comment type="subcellular location">
    <subcellularLocation>
        <location evidence="1">Nucleus</location>
    </subcellularLocation>
</comment>
<evidence type="ECO:0000313" key="5">
    <source>
        <dbReference type="EMBL" id="KAJ8929031.1"/>
    </source>
</evidence>
<dbReference type="InterPro" id="IPR009057">
    <property type="entry name" value="Homeodomain-like_sf"/>
</dbReference>
<dbReference type="PROSITE" id="PS51253">
    <property type="entry name" value="HTH_CENPB"/>
    <property type="match status" value="1"/>
</dbReference>
<dbReference type="GO" id="GO:0003677">
    <property type="term" value="F:DNA binding"/>
    <property type="evidence" value="ECO:0007669"/>
    <property type="project" value="UniProtKB-KW"/>
</dbReference>
<protein>
    <recommendedName>
        <fullName evidence="4">HTH CENPB-type domain-containing protein</fullName>
    </recommendedName>
</protein>
<evidence type="ECO:0000259" key="4">
    <source>
        <dbReference type="PROSITE" id="PS51253"/>
    </source>
</evidence>
<accession>A0AAV8WS91</accession>
<dbReference type="Proteomes" id="UP001162156">
    <property type="component" value="Unassembled WGS sequence"/>
</dbReference>
<dbReference type="InterPro" id="IPR007889">
    <property type="entry name" value="HTH_Psq"/>
</dbReference>
<dbReference type="Pfam" id="PF04218">
    <property type="entry name" value="CENP-B_N"/>
    <property type="match status" value="1"/>
</dbReference>
<proteinExistence type="predicted"/>
<gene>
    <name evidence="5" type="ORF">NQ314_018342</name>
</gene>
<evidence type="ECO:0000313" key="6">
    <source>
        <dbReference type="Proteomes" id="UP001162156"/>
    </source>
</evidence>
<dbReference type="GO" id="GO:0005634">
    <property type="term" value="C:nucleus"/>
    <property type="evidence" value="ECO:0007669"/>
    <property type="project" value="UniProtKB-SubCell"/>
</dbReference>
<organism evidence="5 6">
    <name type="scientific">Rhamnusium bicolor</name>
    <dbReference type="NCBI Taxonomy" id="1586634"/>
    <lineage>
        <taxon>Eukaryota</taxon>
        <taxon>Metazoa</taxon>
        <taxon>Ecdysozoa</taxon>
        <taxon>Arthropoda</taxon>
        <taxon>Hexapoda</taxon>
        <taxon>Insecta</taxon>
        <taxon>Pterygota</taxon>
        <taxon>Neoptera</taxon>
        <taxon>Endopterygota</taxon>
        <taxon>Coleoptera</taxon>
        <taxon>Polyphaga</taxon>
        <taxon>Cucujiformia</taxon>
        <taxon>Chrysomeloidea</taxon>
        <taxon>Cerambycidae</taxon>
        <taxon>Lepturinae</taxon>
        <taxon>Rhagiini</taxon>
        <taxon>Rhamnusium</taxon>
    </lineage>
</organism>
<dbReference type="InterPro" id="IPR006600">
    <property type="entry name" value="HTH_CenpB_DNA-bd_dom"/>
</dbReference>
<dbReference type="PANTHER" id="PTHR19303">
    <property type="entry name" value="TRANSPOSON"/>
    <property type="match status" value="1"/>
</dbReference>
<sequence length="173" mass="19801">MSKRKQVILDLKRKLQVFKDIDDGASYSNVTSKYGIGKATVANIKKIKDKIMANLHENNVPSNRNLVQILRSKKALFTWCNQERTKGSFLYCLCIQVIRISPISGEILRERPKFFYKEITQKEDFNASSGWLQKFKTRFGIGQLTICGESLSSAYDAVLSFVEKLAKLIKKEI</sequence>
<evidence type="ECO:0000256" key="2">
    <source>
        <dbReference type="ARBA" id="ARBA00023125"/>
    </source>
</evidence>
<dbReference type="AlphaFoldDB" id="A0AAV8WS91"/>
<dbReference type="PANTHER" id="PTHR19303:SF16">
    <property type="entry name" value="JERKY PROTEIN HOMOLOG-LIKE"/>
    <property type="match status" value="1"/>
</dbReference>
<evidence type="ECO:0000256" key="3">
    <source>
        <dbReference type="ARBA" id="ARBA00023242"/>
    </source>
</evidence>
<dbReference type="SUPFAM" id="SSF46689">
    <property type="entry name" value="Homeodomain-like"/>
    <property type="match status" value="2"/>
</dbReference>
<reference evidence="5" key="1">
    <citation type="journal article" date="2023" name="Insect Mol. Biol.">
        <title>Genome sequencing provides insights into the evolution of gene families encoding plant cell wall-degrading enzymes in longhorned beetles.</title>
        <authorList>
            <person name="Shin N.R."/>
            <person name="Okamura Y."/>
            <person name="Kirsch R."/>
            <person name="Pauchet Y."/>
        </authorList>
    </citation>
    <scope>NUCLEOTIDE SEQUENCE</scope>
    <source>
        <strain evidence="5">RBIC_L_NR</strain>
    </source>
</reference>
<comment type="caution">
    <text evidence="5">The sequence shown here is derived from an EMBL/GenBank/DDBJ whole genome shotgun (WGS) entry which is preliminary data.</text>
</comment>
<dbReference type="Pfam" id="PF03221">
    <property type="entry name" value="HTH_Tnp_Tc5"/>
    <property type="match status" value="1"/>
</dbReference>
<keyword evidence="2" id="KW-0238">DNA-binding</keyword>
<feature type="domain" description="HTH CENPB-type" evidence="4">
    <location>
        <begin position="60"/>
        <end position="145"/>
    </location>
</feature>
<keyword evidence="3" id="KW-0539">Nucleus</keyword>
<name>A0AAV8WS91_9CUCU</name>
<evidence type="ECO:0000256" key="1">
    <source>
        <dbReference type="ARBA" id="ARBA00004123"/>
    </source>
</evidence>
<dbReference type="Gene3D" id="1.10.10.60">
    <property type="entry name" value="Homeodomain-like"/>
    <property type="match status" value="2"/>
</dbReference>